<dbReference type="Pfam" id="PF13966">
    <property type="entry name" value="zf-RVT"/>
    <property type="match status" value="1"/>
</dbReference>
<evidence type="ECO:0000259" key="1">
    <source>
        <dbReference type="Pfam" id="PF13456"/>
    </source>
</evidence>
<evidence type="ECO:0000313" key="3">
    <source>
        <dbReference type="EMBL" id="KAF7836121.1"/>
    </source>
</evidence>
<accession>A0A834X0W4</accession>
<dbReference type="Gene3D" id="3.30.420.10">
    <property type="entry name" value="Ribonuclease H-like superfamily/Ribonuclease H"/>
    <property type="match status" value="1"/>
</dbReference>
<organism evidence="3 4">
    <name type="scientific">Senna tora</name>
    <dbReference type="NCBI Taxonomy" id="362788"/>
    <lineage>
        <taxon>Eukaryota</taxon>
        <taxon>Viridiplantae</taxon>
        <taxon>Streptophyta</taxon>
        <taxon>Embryophyta</taxon>
        <taxon>Tracheophyta</taxon>
        <taxon>Spermatophyta</taxon>
        <taxon>Magnoliopsida</taxon>
        <taxon>eudicotyledons</taxon>
        <taxon>Gunneridae</taxon>
        <taxon>Pentapetalae</taxon>
        <taxon>rosids</taxon>
        <taxon>fabids</taxon>
        <taxon>Fabales</taxon>
        <taxon>Fabaceae</taxon>
        <taxon>Caesalpinioideae</taxon>
        <taxon>Cassia clade</taxon>
        <taxon>Senna</taxon>
    </lineage>
</organism>
<evidence type="ECO:0000313" key="4">
    <source>
        <dbReference type="Proteomes" id="UP000634136"/>
    </source>
</evidence>
<name>A0A834X0W4_9FABA</name>
<keyword evidence="4" id="KW-1185">Reference proteome</keyword>
<dbReference type="CDD" id="cd06222">
    <property type="entry name" value="RNase_H_like"/>
    <property type="match status" value="1"/>
</dbReference>
<dbReference type="PANTHER" id="PTHR33116">
    <property type="entry name" value="REVERSE TRANSCRIPTASE ZINC-BINDING DOMAIN-CONTAINING PROTEIN-RELATED-RELATED"/>
    <property type="match status" value="1"/>
</dbReference>
<dbReference type="InterPro" id="IPR036397">
    <property type="entry name" value="RNaseH_sf"/>
</dbReference>
<dbReference type="AlphaFoldDB" id="A0A834X0W4"/>
<feature type="domain" description="Reverse transcriptase zinc-binding" evidence="2">
    <location>
        <begin position="352"/>
        <end position="436"/>
    </location>
</feature>
<protein>
    <submittedName>
        <fullName evidence="3">Ribonuclease H</fullName>
    </submittedName>
</protein>
<dbReference type="OrthoDB" id="1741277at2759"/>
<dbReference type="GO" id="GO:0003676">
    <property type="term" value="F:nucleic acid binding"/>
    <property type="evidence" value="ECO:0007669"/>
    <property type="project" value="InterPro"/>
</dbReference>
<dbReference type="InterPro" id="IPR044730">
    <property type="entry name" value="RNase_H-like_dom_plant"/>
</dbReference>
<dbReference type="InterPro" id="IPR002156">
    <property type="entry name" value="RNaseH_domain"/>
</dbReference>
<sequence length="646" mass="74266">MTSDFALRIGIPKLVFDGFSIFVASLVESIRALRSISEPCTIPVLPHPITMTRCQLPDYAKSCDGFTQLMEEFREAELKRFRRSQEVGRYLGANIFHGRQRRSNFNHIVERIQQRLAGWKANCLSMAGRATLVQSVLSTIPLYHMQHCKIPKGTIEEIKKLEREFLWGSTAEKRSMHQVNWKTVCLPKNLGGLGIRSLNNMNKAFLFKLAWNLLTNQKQLWVEVVVNKYNFNISQRHEIGWKATDSRLWKDIMKIWLEFMQHVSWTIGDGRTILFWEDKWLEGRKNLRSLCRVEQDQILQSELVDETGVWRNINTSEHIPEDVKVRILNCCPPNPDLGKDIPCWEPDTNGDFTIKSAYCSINNLQTSRFPVWDSIWKANTIQRHKLLMWKLAHDRLPTRSRLASWSNKSPLCPRCGSFRETNSHSSRDCRKVSSIWNYFIKPTDRSTFYFLPIKDWLVNKLCQDENFSTPTEPHKIILGQAKIFMQAWANKDNSTPNVRIISVSGWRKPNQEWIKVNTDGAVCRTTKIAGCKGVCRDENGRWKLGFIANIGIATVNGAELWGIYNGLKTAWDCGWKKIIIECDSKRAVEDAKSRNTSNGIEHPILCKIRDLLAKDWEVQIKLIERSANSLISSEAGGVVGIPDSGD</sequence>
<feature type="domain" description="RNase H type-1" evidence="1">
    <location>
        <begin position="517"/>
        <end position="629"/>
    </location>
</feature>
<dbReference type="EMBL" id="JAAIUW010000004">
    <property type="protein sequence ID" value="KAF7836121.1"/>
    <property type="molecule type" value="Genomic_DNA"/>
</dbReference>
<dbReference type="InterPro" id="IPR012337">
    <property type="entry name" value="RNaseH-like_sf"/>
</dbReference>
<dbReference type="SUPFAM" id="SSF53098">
    <property type="entry name" value="Ribonuclease H-like"/>
    <property type="match status" value="1"/>
</dbReference>
<gene>
    <name evidence="3" type="ORF">G2W53_010980</name>
</gene>
<dbReference type="PANTHER" id="PTHR33116:SF78">
    <property type="entry name" value="OS12G0587133 PROTEIN"/>
    <property type="match status" value="1"/>
</dbReference>
<reference evidence="3" key="1">
    <citation type="submission" date="2020-09" db="EMBL/GenBank/DDBJ databases">
        <title>Genome-Enabled Discovery of Anthraquinone Biosynthesis in Senna tora.</title>
        <authorList>
            <person name="Kang S.-H."/>
            <person name="Pandey R.P."/>
            <person name="Lee C.-M."/>
            <person name="Sim J.-S."/>
            <person name="Jeong J.-T."/>
            <person name="Choi B.-S."/>
            <person name="Jung M."/>
            <person name="Ginzburg D."/>
            <person name="Zhao K."/>
            <person name="Won S.Y."/>
            <person name="Oh T.-J."/>
            <person name="Yu Y."/>
            <person name="Kim N.-H."/>
            <person name="Lee O.R."/>
            <person name="Lee T.-H."/>
            <person name="Bashyal P."/>
            <person name="Kim T.-S."/>
            <person name="Lee W.-H."/>
            <person name="Kawkins C."/>
            <person name="Kim C.-K."/>
            <person name="Kim J.S."/>
            <person name="Ahn B.O."/>
            <person name="Rhee S.Y."/>
            <person name="Sohng J.K."/>
        </authorList>
    </citation>
    <scope>NUCLEOTIDE SEQUENCE</scope>
    <source>
        <tissue evidence="3">Leaf</tissue>
    </source>
</reference>
<dbReference type="Proteomes" id="UP000634136">
    <property type="component" value="Unassembled WGS sequence"/>
</dbReference>
<evidence type="ECO:0000259" key="2">
    <source>
        <dbReference type="Pfam" id="PF13966"/>
    </source>
</evidence>
<dbReference type="Pfam" id="PF13456">
    <property type="entry name" value="RVT_3"/>
    <property type="match status" value="1"/>
</dbReference>
<comment type="caution">
    <text evidence="3">The sequence shown here is derived from an EMBL/GenBank/DDBJ whole genome shotgun (WGS) entry which is preliminary data.</text>
</comment>
<proteinExistence type="predicted"/>
<dbReference type="GO" id="GO:0004523">
    <property type="term" value="F:RNA-DNA hybrid ribonuclease activity"/>
    <property type="evidence" value="ECO:0007669"/>
    <property type="project" value="InterPro"/>
</dbReference>
<dbReference type="InterPro" id="IPR026960">
    <property type="entry name" value="RVT-Znf"/>
</dbReference>